<evidence type="ECO:0000313" key="7">
    <source>
        <dbReference type="Proteomes" id="UP000665026"/>
    </source>
</evidence>
<evidence type="ECO:0000313" key="6">
    <source>
        <dbReference type="EMBL" id="QTN34540.1"/>
    </source>
</evidence>
<dbReference type="KEGG" id="cact:HZ995_08405"/>
<feature type="DNA-binding region" description="H-T-H motif" evidence="4">
    <location>
        <begin position="34"/>
        <end position="53"/>
    </location>
</feature>
<dbReference type="PROSITE" id="PS50977">
    <property type="entry name" value="HTH_TETR_2"/>
    <property type="match status" value="1"/>
</dbReference>
<sequence length="205" mass="23003">MNTQTPIIRKGRKVDQVLAGAREVFLRDGFEGASVDEIAKVSGVSKATLYSYFTDKRRLFQEVIQAECDRMSREIEAQIDPDAPTREALLTAAYGMTRFLVSRFAQRVFRICLAERDRFPELSQTYFESGPKNGHEQLAMHLKAAADCGELKIENVDMAAYQFAELCKSDLFARAAFGIDSEFSDAEIALVAEEAVETFMARYGV</sequence>
<dbReference type="Proteomes" id="UP000665026">
    <property type="component" value="Chromosome"/>
</dbReference>
<keyword evidence="1" id="KW-0805">Transcription regulation</keyword>
<feature type="domain" description="HTH tetR-type" evidence="5">
    <location>
        <begin position="11"/>
        <end position="71"/>
    </location>
</feature>
<protein>
    <submittedName>
        <fullName evidence="6">TetR/AcrR family transcriptional regulator</fullName>
    </submittedName>
</protein>
<keyword evidence="3" id="KW-0804">Transcription</keyword>
<dbReference type="EMBL" id="CP060010">
    <property type="protein sequence ID" value="QTN34540.1"/>
    <property type="molecule type" value="Genomic_DNA"/>
</dbReference>
<dbReference type="InterPro" id="IPR050109">
    <property type="entry name" value="HTH-type_TetR-like_transc_reg"/>
</dbReference>
<dbReference type="GO" id="GO:0000976">
    <property type="term" value="F:transcription cis-regulatory region binding"/>
    <property type="evidence" value="ECO:0007669"/>
    <property type="project" value="TreeGrafter"/>
</dbReference>
<dbReference type="Gene3D" id="1.10.10.60">
    <property type="entry name" value="Homeodomain-like"/>
    <property type="match status" value="1"/>
</dbReference>
<dbReference type="InterPro" id="IPR023772">
    <property type="entry name" value="DNA-bd_HTH_TetR-type_CS"/>
</dbReference>
<dbReference type="RefSeq" id="WP_209355233.1">
    <property type="nucleotide sequence ID" value="NZ_CP060010.1"/>
</dbReference>
<name>A0A975I642_9RHOB</name>
<dbReference type="InterPro" id="IPR036271">
    <property type="entry name" value="Tet_transcr_reg_TetR-rel_C_sf"/>
</dbReference>
<dbReference type="Gene3D" id="1.10.357.10">
    <property type="entry name" value="Tetracycline Repressor, domain 2"/>
    <property type="match status" value="1"/>
</dbReference>
<dbReference type="PROSITE" id="PS01081">
    <property type="entry name" value="HTH_TETR_1"/>
    <property type="match status" value="1"/>
</dbReference>
<gene>
    <name evidence="6" type="ORF">HZ995_08405</name>
</gene>
<organism evidence="6 7">
    <name type="scientific">Cognatishimia activa</name>
    <dbReference type="NCBI Taxonomy" id="1715691"/>
    <lineage>
        <taxon>Bacteria</taxon>
        <taxon>Pseudomonadati</taxon>
        <taxon>Pseudomonadota</taxon>
        <taxon>Alphaproteobacteria</taxon>
        <taxon>Rhodobacterales</taxon>
        <taxon>Paracoccaceae</taxon>
        <taxon>Cognatishimia</taxon>
    </lineage>
</organism>
<evidence type="ECO:0000256" key="2">
    <source>
        <dbReference type="ARBA" id="ARBA00023125"/>
    </source>
</evidence>
<dbReference type="InterPro" id="IPR039536">
    <property type="entry name" value="TetR_C_Proteobacteria"/>
</dbReference>
<dbReference type="SUPFAM" id="SSF48498">
    <property type="entry name" value="Tetracyclin repressor-like, C-terminal domain"/>
    <property type="match status" value="1"/>
</dbReference>
<dbReference type="PANTHER" id="PTHR30055">
    <property type="entry name" value="HTH-TYPE TRANSCRIPTIONAL REGULATOR RUTR"/>
    <property type="match status" value="1"/>
</dbReference>
<dbReference type="InterPro" id="IPR009057">
    <property type="entry name" value="Homeodomain-like_sf"/>
</dbReference>
<dbReference type="FunFam" id="1.10.10.60:FF:000141">
    <property type="entry name" value="TetR family transcriptional regulator"/>
    <property type="match status" value="1"/>
</dbReference>
<evidence type="ECO:0000256" key="4">
    <source>
        <dbReference type="PROSITE-ProRule" id="PRU00335"/>
    </source>
</evidence>
<evidence type="ECO:0000259" key="5">
    <source>
        <dbReference type="PROSITE" id="PS50977"/>
    </source>
</evidence>
<dbReference type="PANTHER" id="PTHR30055:SF146">
    <property type="entry name" value="HTH-TYPE TRANSCRIPTIONAL DUAL REGULATOR CECR"/>
    <property type="match status" value="1"/>
</dbReference>
<reference evidence="6" key="1">
    <citation type="submission" date="2020-07" db="EMBL/GenBank/DDBJ databases">
        <title>Genome sequences of bacteria associated with the marine, planktonic diatom Thalassiosira profunda strain ECT2AJA-044.</title>
        <authorList>
            <person name="Gargas C.B."/>
            <person name="Roberts W.R."/>
            <person name="Alverson A.J."/>
        </authorList>
    </citation>
    <scope>NUCLEOTIDE SEQUENCE</scope>
    <source>
        <strain evidence="6">ECT2AJA-044</strain>
    </source>
</reference>
<dbReference type="Pfam" id="PF14246">
    <property type="entry name" value="TetR_C_7"/>
    <property type="match status" value="1"/>
</dbReference>
<dbReference type="Pfam" id="PF00440">
    <property type="entry name" value="TetR_N"/>
    <property type="match status" value="1"/>
</dbReference>
<dbReference type="InterPro" id="IPR001647">
    <property type="entry name" value="HTH_TetR"/>
</dbReference>
<dbReference type="GO" id="GO:0003700">
    <property type="term" value="F:DNA-binding transcription factor activity"/>
    <property type="evidence" value="ECO:0007669"/>
    <property type="project" value="TreeGrafter"/>
</dbReference>
<proteinExistence type="predicted"/>
<keyword evidence="2 4" id="KW-0238">DNA-binding</keyword>
<dbReference type="AlphaFoldDB" id="A0A975I642"/>
<dbReference type="PRINTS" id="PR00455">
    <property type="entry name" value="HTHTETR"/>
</dbReference>
<dbReference type="SUPFAM" id="SSF46689">
    <property type="entry name" value="Homeodomain-like"/>
    <property type="match status" value="1"/>
</dbReference>
<evidence type="ECO:0000256" key="1">
    <source>
        <dbReference type="ARBA" id="ARBA00023015"/>
    </source>
</evidence>
<evidence type="ECO:0000256" key="3">
    <source>
        <dbReference type="ARBA" id="ARBA00023163"/>
    </source>
</evidence>
<accession>A0A975I642</accession>